<proteinExistence type="predicted"/>
<feature type="compositionally biased region" description="Polar residues" evidence="1">
    <location>
        <begin position="79"/>
        <end position="90"/>
    </location>
</feature>
<comment type="caution">
    <text evidence="2">The sequence shown here is derived from an EMBL/GenBank/DDBJ whole genome shotgun (WGS) entry which is preliminary data.</text>
</comment>
<feature type="region of interest" description="Disordered" evidence="1">
    <location>
        <begin position="78"/>
        <end position="107"/>
    </location>
</feature>
<evidence type="ECO:0000313" key="3">
    <source>
        <dbReference type="Proteomes" id="UP001187192"/>
    </source>
</evidence>
<dbReference type="InterPro" id="IPR010410">
    <property type="entry name" value="DUF1005"/>
</dbReference>
<dbReference type="EMBL" id="BTGU01000088">
    <property type="protein sequence ID" value="GMN59492.1"/>
    <property type="molecule type" value="Genomic_DNA"/>
</dbReference>
<dbReference type="Proteomes" id="UP001187192">
    <property type="component" value="Unassembled WGS sequence"/>
</dbReference>
<dbReference type="Gramene" id="FCD_00030207-RA">
    <property type="protein sequence ID" value="FCD_00030207-RA:cds"/>
    <property type="gene ID" value="FCD_00030207"/>
</dbReference>
<gene>
    <name evidence="2" type="ORF">TIFTF001_028576</name>
</gene>
<reference evidence="2" key="1">
    <citation type="submission" date="2023-07" db="EMBL/GenBank/DDBJ databases">
        <title>draft genome sequence of fig (Ficus carica).</title>
        <authorList>
            <person name="Takahashi T."/>
            <person name="Nishimura K."/>
        </authorList>
    </citation>
    <scope>NUCLEOTIDE SEQUENCE</scope>
</reference>
<organism evidence="2 3">
    <name type="scientific">Ficus carica</name>
    <name type="common">Common fig</name>
    <dbReference type="NCBI Taxonomy" id="3494"/>
    <lineage>
        <taxon>Eukaryota</taxon>
        <taxon>Viridiplantae</taxon>
        <taxon>Streptophyta</taxon>
        <taxon>Embryophyta</taxon>
        <taxon>Tracheophyta</taxon>
        <taxon>Spermatophyta</taxon>
        <taxon>Magnoliopsida</taxon>
        <taxon>eudicotyledons</taxon>
        <taxon>Gunneridae</taxon>
        <taxon>Pentapetalae</taxon>
        <taxon>rosids</taxon>
        <taxon>fabids</taxon>
        <taxon>Rosales</taxon>
        <taxon>Moraceae</taxon>
        <taxon>Ficeae</taxon>
        <taxon>Ficus</taxon>
    </lineage>
</organism>
<evidence type="ECO:0000313" key="2">
    <source>
        <dbReference type="EMBL" id="GMN59492.1"/>
    </source>
</evidence>
<accession>A0AA88DQ14</accession>
<dbReference type="AlphaFoldDB" id="A0AA88DQ14"/>
<name>A0AA88DQ14_FICCA</name>
<dbReference type="Pfam" id="PF06219">
    <property type="entry name" value="DUF1005"/>
    <property type="match status" value="1"/>
</dbReference>
<protein>
    <submittedName>
        <fullName evidence="2">Uncharacterized protein</fullName>
    </submittedName>
</protein>
<sequence>MLLPCWFSLAVFPFIPPEKQFPEGQTHTVALTFHLSKSDLDRSGRLCLRITIYTGRRGTICGVNSGDSSGRYRCRWNLSEPNRSPQSSTMARFPSEKRPKARPLSCT</sequence>
<evidence type="ECO:0000256" key="1">
    <source>
        <dbReference type="SAM" id="MobiDB-lite"/>
    </source>
</evidence>
<keyword evidence="3" id="KW-1185">Reference proteome</keyword>